<feature type="domain" description="ABC-2 type transporter transmembrane" evidence="6">
    <location>
        <begin position="60"/>
        <end position="240"/>
    </location>
</feature>
<feature type="transmembrane region" description="Helical" evidence="5">
    <location>
        <begin position="226"/>
        <end position="247"/>
    </location>
</feature>
<evidence type="ECO:0000313" key="7">
    <source>
        <dbReference type="EMBL" id="MEQ3548931.1"/>
    </source>
</evidence>
<dbReference type="PANTHER" id="PTHR43229">
    <property type="entry name" value="NODULATION PROTEIN J"/>
    <property type="match status" value="1"/>
</dbReference>
<feature type="transmembrane region" description="Helical" evidence="5">
    <location>
        <begin position="132"/>
        <end position="155"/>
    </location>
</feature>
<feature type="transmembrane region" description="Helical" evidence="5">
    <location>
        <begin position="167"/>
        <end position="188"/>
    </location>
</feature>
<evidence type="ECO:0000256" key="2">
    <source>
        <dbReference type="ARBA" id="ARBA00022692"/>
    </source>
</evidence>
<evidence type="ECO:0000256" key="3">
    <source>
        <dbReference type="ARBA" id="ARBA00022989"/>
    </source>
</evidence>
<comment type="caution">
    <text evidence="7">The sequence shown here is derived from an EMBL/GenBank/DDBJ whole genome shotgun (WGS) entry which is preliminary data.</text>
</comment>
<keyword evidence="4 5" id="KW-0472">Membrane</keyword>
<comment type="subcellular location">
    <subcellularLocation>
        <location evidence="1">Membrane</location>
        <topology evidence="1">Multi-pass membrane protein</topology>
    </subcellularLocation>
</comment>
<proteinExistence type="predicted"/>
<accession>A0ABV1K488</accession>
<organism evidence="7 8">
    <name type="scientific">Pseudonocardia nematodicida</name>
    <dbReference type="NCBI Taxonomy" id="1206997"/>
    <lineage>
        <taxon>Bacteria</taxon>
        <taxon>Bacillati</taxon>
        <taxon>Actinomycetota</taxon>
        <taxon>Actinomycetes</taxon>
        <taxon>Pseudonocardiales</taxon>
        <taxon>Pseudonocardiaceae</taxon>
        <taxon>Pseudonocardia</taxon>
    </lineage>
</organism>
<keyword evidence="8" id="KW-1185">Reference proteome</keyword>
<sequence length="255" mass="25795">MRTVQSTGGRWRRLAPVEARLLLRRRTTLFGLLSGPLMMVFFALVAGPDTAEGWGRLAGLAGLVGMLISVYTTSATVFTLRRESGALSRLRTTELTGPGIVAGAGAPLLVAGVAQALLVCGVYLALGAPLPVNPALLVAALALCGVFCVAAGALTATVSRNVEGVQFTIAPLLLAAAVAANVLVAGGAPDALRGAMMLVPGVPVADLAFRAWAGSGPAPDVAGVPAVLVGLVLLLGWTAVAAFGAAARWRWTPRG</sequence>
<dbReference type="RefSeq" id="WP_349296025.1">
    <property type="nucleotide sequence ID" value="NZ_JBEDNQ010000001.1"/>
</dbReference>
<dbReference type="PANTHER" id="PTHR43229:SF2">
    <property type="entry name" value="NODULATION PROTEIN J"/>
    <property type="match status" value="1"/>
</dbReference>
<evidence type="ECO:0000259" key="6">
    <source>
        <dbReference type="Pfam" id="PF12698"/>
    </source>
</evidence>
<evidence type="ECO:0000256" key="4">
    <source>
        <dbReference type="ARBA" id="ARBA00023136"/>
    </source>
</evidence>
<dbReference type="Pfam" id="PF12698">
    <property type="entry name" value="ABC2_membrane_3"/>
    <property type="match status" value="1"/>
</dbReference>
<keyword evidence="3 5" id="KW-1133">Transmembrane helix</keyword>
<feature type="transmembrane region" description="Helical" evidence="5">
    <location>
        <begin position="58"/>
        <end position="80"/>
    </location>
</feature>
<name>A0ABV1K488_9PSEU</name>
<reference evidence="7 8" key="1">
    <citation type="submission" date="2024-03" db="EMBL/GenBank/DDBJ databases">
        <title>Draft genome sequence of Pseudonocardia nematodicida JCM 31783.</title>
        <authorList>
            <person name="Butdee W."/>
            <person name="Duangmal K."/>
        </authorList>
    </citation>
    <scope>NUCLEOTIDE SEQUENCE [LARGE SCALE GENOMIC DNA]</scope>
    <source>
        <strain evidence="7 8">JCM 31783</strain>
    </source>
</reference>
<evidence type="ECO:0000256" key="1">
    <source>
        <dbReference type="ARBA" id="ARBA00004141"/>
    </source>
</evidence>
<dbReference type="InterPro" id="IPR013525">
    <property type="entry name" value="ABC2_TM"/>
</dbReference>
<dbReference type="InterPro" id="IPR051784">
    <property type="entry name" value="Nod_factor_ABC_transporter"/>
</dbReference>
<feature type="transmembrane region" description="Helical" evidence="5">
    <location>
        <begin position="29"/>
        <end position="46"/>
    </location>
</feature>
<evidence type="ECO:0000256" key="5">
    <source>
        <dbReference type="SAM" id="Phobius"/>
    </source>
</evidence>
<dbReference type="Proteomes" id="UP001494902">
    <property type="component" value="Unassembled WGS sequence"/>
</dbReference>
<gene>
    <name evidence="7" type="ORF">WIS52_00480</name>
</gene>
<dbReference type="EMBL" id="JBEDNQ010000001">
    <property type="protein sequence ID" value="MEQ3548931.1"/>
    <property type="molecule type" value="Genomic_DNA"/>
</dbReference>
<keyword evidence="2 5" id="KW-0812">Transmembrane</keyword>
<feature type="transmembrane region" description="Helical" evidence="5">
    <location>
        <begin position="100"/>
        <end position="126"/>
    </location>
</feature>
<evidence type="ECO:0000313" key="8">
    <source>
        <dbReference type="Proteomes" id="UP001494902"/>
    </source>
</evidence>
<protein>
    <submittedName>
        <fullName evidence="7">ABC transporter permease</fullName>
    </submittedName>
</protein>